<evidence type="ECO:0000313" key="3">
    <source>
        <dbReference type="Proteomes" id="UP001202243"/>
    </source>
</evidence>
<evidence type="ECO:0000313" key="2">
    <source>
        <dbReference type="EMBL" id="MCM2567035.1"/>
    </source>
</evidence>
<feature type="transmembrane region" description="Helical" evidence="1">
    <location>
        <begin position="6"/>
        <end position="28"/>
    </location>
</feature>
<keyword evidence="3" id="KW-1185">Reference proteome</keyword>
<sequence>MNYTVFYFLQSYFTLPTAILTVFLDLLVATAQMMMEGIENFPGNHGCFEKPMKSRTLRRRRRTAYNGHAGIAGMHTGQNGDGSGWNVVKFLAIACST</sequence>
<dbReference type="EMBL" id="JAMQGR010000005">
    <property type="protein sequence ID" value="MCM2567035.1"/>
    <property type="molecule type" value="Genomic_DNA"/>
</dbReference>
<dbReference type="RefSeq" id="WP_251350340.1">
    <property type="nucleotide sequence ID" value="NZ_JAMQGR010000005.1"/>
</dbReference>
<comment type="caution">
    <text evidence="2">The sequence shown here is derived from an EMBL/GenBank/DDBJ whole genome shotgun (WGS) entry which is preliminary data.</text>
</comment>
<gene>
    <name evidence="2" type="ORF">NCG91_15625</name>
</gene>
<proteinExistence type="predicted"/>
<name>A0ABT0WSK8_9BURK</name>
<organism evidence="2 3">
    <name type="scientific">Janthinobacterium kumbetense</name>
    <dbReference type="NCBI Taxonomy" id="2950280"/>
    <lineage>
        <taxon>Bacteria</taxon>
        <taxon>Pseudomonadati</taxon>
        <taxon>Pseudomonadota</taxon>
        <taxon>Betaproteobacteria</taxon>
        <taxon>Burkholderiales</taxon>
        <taxon>Oxalobacteraceae</taxon>
        <taxon>Janthinobacterium</taxon>
    </lineage>
</organism>
<evidence type="ECO:0000256" key="1">
    <source>
        <dbReference type="SAM" id="Phobius"/>
    </source>
</evidence>
<protein>
    <submittedName>
        <fullName evidence="2">Uncharacterized protein</fullName>
    </submittedName>
</protein>
<keyword evidence="1" id="KW-1133">Transmembrane helix</keyword>
<reference evidence="2 3" key="1">
    <citation type="submission" date="2022-06" db="EMBL/GenBank/DDBJ databases">
        <title>Janthinobacterium kumbetensis sp. nov., isolated from spring water in Turkey.</title>
        <authorList>
            <person name="Inan Bektas K."/>
            <person name="Belduz A.A."/>
            <person name="Canakci S."/>
            <person name="Nalcaoglu A."/>
            <person name="Ceylan E."/>
            <person name="Kati H."/>
        </authorList>
    </citation>
    <scope>NUCLEOTIDE SEQUENCE [LARGE SCALE GENOMIC DNA]</scope>
    <source>
        <strain evidence="2 3">GK</strain>
    </source>
</reference>
<dbReference type="Proteomes" id="UP001202243">
    <property type="component" value="Unassembled WGS sequence"/>
</dbReference>
<keyword evidence="1" id="KW-0812">Transmembrane</keyword>
<accession>A0ABT0WSK8</accession>
<keyword evidence="1" id="KW-0472">Membrane</keyword>